<dbReference type="InterPro" id="IPR013042">
    <property type="entry name" value="DUF1592"/>
</dbReference>
<protein>
    <recommendedName>
        <fullName evidence="9">Planctomycete cytochrome C</fullName>
    </recommendedName>
</protein>
<evidence type="ECO:0000259" key="3">
    <source>
        <dbReference type="Pfam" id="PF07627"/>
    </source>
</evidence>
<dbReference type="Proteomes" id="UP000316598">
    <property type="component" value="Unassembled WGS sequence"/>
</dbReference>
<dbReference type="InterPro" id="IPR013039">
    <property type="entry name" value="DUF1588"/>
</dbReference>
<evidence type="ECO:0000259" key="2">
    <source>
        <dbReference type="Pfam" id="PF07626"/>
    </source>
</evidence>
<evidence type="ECO:0000259" key="5">
    <source>
        <dbReference type="Pfam" id="PF07635"/>
    </source>
</evidence>
<dbReference type="RefSeq" id="WP_146514637.1">
    <property type="nucleotide sequence ID" value="NZ_SJPI01000001.1"/>
</dbReference>
<feature type="domain" description="DUF1592" evidence="4">
    <location>
        <begin position="454"/>
        <end position="582"/>
    </location>
</feature>
<evidence type="ECO:0000259" key="4">
    <source>
        <dbReference type="Pfam" id="PF07631"/>
    </source>
</evidence>
<name>A0A5C5WWM8_9BACT</name>
<feature type="domain" description="DUF1595" evidence="6">
    <location>
        <begin position="389"/>
        <end position="449"/>
    </location>
</feature>
<evidence type="ECO:0000259" key="1">
    <source>
        <dbReference type="Pfam" id="PF07624"/>
    </source>
</evidence>
<evidence type="ECO:0008006" key="9">
    <source>
        <dbReference type="Google" id="ProtNLM"/>
    </source>
</evidence>
<dbReference type="InterPro" id="IPR011478">
    <property type="entry name" value="DUF1585"/>
</dbReference>
<dbReference type="Pfam" id="PF07635">
    <property type="entry name" value="PSCyt1"/>
    <property type="match status" value="1"/>
</dbReference>
<organism evidence="7 8">
    <name type="scientific">Rubripirellula amarantea</name>
    <dbReference type="NCBI Taxonomy" id="2527999"/>
    <lineage>
        <taxon>Bacteria</taxon>
        <taxon>Pseudomonadati</taxon>
        <taxon>Planctomycetota</taxon>
        <taxon>Planctomycetia</taxon>
        <taxon>Pirellulales</taxon>
        <taxon>Pirellulaceae</taxon>
        <taxon>Rubripirellula</taxon>
    </lineage>
</organism>
<sequence>MSTPFHSPFAILLPSLVLFLIGPSLCGANGDLNRSTLDPFLNQHCGDCHANGQSEGGFDLESLQNDLNKAATFAKWERVFDRVHDQEMPPEDVATVSPADRQLFDDTLSASLSKAHAANKGTVYRRLNRREYQNTMNDIFGTKLNLVDRLPEDGRSHEFDNVGDALGISMVHLQQYLEAADEVMNAAIEKTAERPPMQTVAASYADTMEGKRFIGNLWKKLPDDSVVFFARMGYPTGMLRGTEVKPPGRYTIRVTGYAYQSDKPITIRVGGTSFRRGSEKLTYGFTELAPGEPTTVELQADIEDRYMIEIDPWGIDTGSYNLRKDGIEGYRGPGAAIRKVELIGPILEEFPGRGHQLLLDQFVRSPIKTKKWQREQAFELQSDDPNASARKTLFRLANLAFRRPVLASDVERYVDLFQKQLDQGASLENALRTAVAAVFCSPDFLYFNEPDGWLDDHAIANRLAYFLTRSAPDGELRRSADKGELKTNPSALINQVRRLIDGEHNDRFVNDFCDAWLNLRDMDFTSPDQQLFPEYDQFLHQSMIDETRAFVSKLIRDNLPIGNLVQSDFAMLNERLARHYEIENVHGPEIRAVTLPKDSIRGGLLSQASVLKVSANGTNTSPVVRGVWVMERILGKPPQPPPPGIPGIEPDIRGATTLRELLDKHRDLDSCRSCHTMIDPPGFALECFDPIGGYRERFRSLGEGEKVQLEISGRKVRYKLGPAVDASGELPDGRSFDDYREFRAHLAADSDTIATSFVTKLLTFATGRDMGFSDRPEISKIVAQSKSKGYRVGDLIEHVVTSNVFRKK</sequence>
<comment type="caution">
    <text evidence="7">The sequence shown here is derived from an EMBL/GenBank/DDBJ whole genome shotgun (WGS) entry which is preliminary data.</text>
</comment>
<feature type="domain" description="Cytochrome C Planctomycete-type" evidence="5">
    <location>
        <begin position="45"/>
        <end position="92"/>
    </location>
</feature>
<dbReference type="Pfam" id="PF07637">
    <property type="entry name" value="PSD5"/>
    <property type="match status" value="1"/>
</dbReference>
<dbReference type="AlphaFoldDB" id="A0A5C5WWM8"/>
<dbReference type="Pfam" id="PF07624">
    <property type="entry name" value="PSD2"/>
    <property type="match status" value="1"/>
</dbReference>
<feature type="domain" description="DUF1587" evidence="2">
    <location>
        <begin position="125"/>
        <end position="188"/>
    </location>
</feature>
<feature type="domain" description="DUF1588" evidence="3">
    <location>
        <begin position="601"/>
        <end position="696"/>
    </location>
</feature>
<evidence type="ECO:0000259" key="6">
    <source>
        <dbReference type="Pfam" id="PF07637"/>
    </source>
</evidence>
<dbReference type="Pfam" id="PF07627">
    <property type="entry name" value="PSCyt3"/>
    <property type="match status" value="1"/>
</dbReference>
<dbReference type="Pfam" id="PF07631">
    <property type="entry name" value="PSD4"/>
    <property type="match status" value="1"/>
</dbReference>
<keyword evidence="8" id="KW-1185">Reference proteome</keyword>
<dbReference type="Pfam" id="PF07626">
    <property type="entry name" value="PSD3"/>
    <property type="match status" value="1"/>
</dbReference>
<dbReference type="InterPro" id="IPR011429">
    <property type="entry name" value="Cyt_c_Planctomycete-type"/>
</dbReference>
<dbReference type="EMBL" id="SJPI01000001">
    <property type="protein sequence ID" value="TWT54619.1"/>
    <property type="molecule type" value="Genomic_DNA"/>
</dbReference>
<dbReference type="InterPro" id="IPR013043">
    <property type="entry name" value="DUF1595"/>
</dbReference>
<feature type="domain" description="DUF1585" evidence="1">
    <location>
        <begin position="732"/>
        <end position="805"/>
    </location>
</feature>
<gene>
    <name evidence="7" type="ORF">Pla22_22690</name>
</gene>
<reference evidence="7 8" key="1">
    <citation type="submission" date="2019-02" db="EMBL/GenBank/DDBJ databases">
        <title>Deep-cultivation of Planctomycetes and their phenomic and genomic characterization uncovers novel biology.</title>
        <authorList>
            <person name="Wiegand S."/>
            <person name="Jogler M."/>
            <person name="Boedeker C."/>
            <person name="Pinto D."/>
            <person name="Vollmers J."/>
            <person name="Rivas-Marin E."/>
            <person name="Kohn T."/>
            <person name="Peeters S.H."/>
            <person name="Heuer A."/>
            <person name="Rast P."/>
            <person name="Oberbeckmann S."/>
            <person name="Bunk B."/>
            <person name="Jeske O."/>
            <person name="Meyerdierks A."/>
            <person name="Storesund J.E."/>
            <person name="Kallscheuer N."/>
            <person name="Luecker S."/>
            <person name="Lage O.M."/>
            <person name="Pohl T."/>
            <person name="Merkel B.J."/>
            <person name="Hornburger P."/>
            <person name="Mueller R.-W."/>
            <person name="Bruemmer F."/>
            <person name="Labrenz M."/>
            <person name="Spormann A.M."/>
            <person name="Op Den Camp H."/>
            <person name="Overmann J."/>
            <person name="Amann R."/>
            <person name="Jetten M.S.M."/>
            <person name="Mascher T."/>
            <person name="Medema M.H."/>
            <person name="Devos D.P."/>
            <person name="Kaster A.-K."/>
            <person name="Ovreas L."/>
            <person name="Rohde M."/>
            <person name="Galperin M.Y."/>
            <person name="Jogler C."/>
        </authorList>
    </citation>
    <scope>NUCLEOTIDE SEQUENCE [LARGE SCALE GENOMIC DNA]</scope>
    <source>
        <strain evidence="7 8">Pla22</strain>
    </source>
</reference>
<evidence type="ECO:0000313" key="8">
    <source>
        <dbReference type="Proteomes" id="UP000316598"/>
    </source>
</evidence>
<proteinExistence type="predicted"/>
<dbReference type="OrthoDB" id="175242at2"/>
<evidence type="ECO:0000313" key="7">
    <source>
        <dbReference type="EMBL" id="TWT54619.1"/>
    </source>
</evidence>
<dbReference type="InterPro" id="IPR013036">
    <property type="entry name" value="DUF1587"/>
</dbReference>
<accession>A0A5C5WWM8</accession>